<accession>A0A212J840</accession>
<keyword evidence="1 3" id="KW-0808">Transferase</keyword>
<dbReference type="Pfam" id="PF00155">
    <property type="entry name" value="Aminotran_1_2"/>
    <property type="match status" value="1"/>
</dbReference>
<dbReference type="GO" id="GO:0030170">
    <property type="term" value="F:pyridoxal phosphate binding"/>
    <property type="evidence" value="ECO:0007669"/>
    <property type="project" value="InterPro"/>
</dbReference>
<dbReference type="CDD" id="cd00609">
    <property type="entry name" value="AAT_like"/>
    <property type="match status" value="1"/>
</dbReference>
<dbReference type="SUPFAM" id="SSF53383">
    <property type="entry name" value="PLP-dependent transferases"/>
    <property type="match status" value="1"/>
</dbReference>
<dbReference type="InterPro" id="IPR004838">
    <property type="entry name" value="NHTrfase_class1_PyrdxlP-BS"/>
</dbReference>
<dbReference type="EMBL" id="FLUQ01000001">
    <property type="protein sequence ID" value="SBV95603.1"/>
    <property type="molecule type" value="Genomic_DNA"/>
</dbReference>
<organism evidence="3">
    <name type="scientific">uncultured delta proteobacterium</name>
    <dbReference type="NCBI Taxonomy" id="34034"/>
    <lineage>
        <taxon>Bacteria</taxon>
        <taxon>Deltaproteobacteria</taxon>
        <taxon>environmental samples</taxon>
    </lineage>
</organism>
<dbReference type="GO" id="GO:0008483">
    <property type="term" value="F:transaminase activity"/>
    <property type="evidence" value="ECO:0007669"/>
    <property type="project" value="UniProtKB-KW"/>
</dbReference>
<evidence type="ECO:0000313" key="3">
    <source>
        <dbReference type="EMBL" id="SBV95603.1"/>
    </source>
</evidence>
<feature type="domain" description="Aminotransferase class I/classII large" evidence="2">
    <location>
        <begin position="38"/>
        <end position="381"/>
    </location>
</feature>
<protein>
    <recommendedName>
        <fullName evidence="1">Aminotransferase</fullName>
        <ecNumber evidence="1">2.6.1.-</ecNumber>
    </recommendedName>
</protein>
<gene>
    <name evidence="3" type="ORF">KL86DPRO_10897</name>
</gene>
<dbReference type="PROSITE" id="PS00105">
    <property type="entry name" value="AA_TRANSFER_CLASS_1"/>
    <property type="match status" value="1"/>
</dbReference>
<evidence type="ECO:0000259" key="2">
    <source>
        <dbReference type="Pfam" id="PF00155"/>
    </source>
</evidence>
<reference evidence="3" key="1">
    <citation type="submission" date="2016-04" db="EMBL/GenBank/DDBJ databases">
        <authorList>
            <person name="Evans L.H."/>
            <person name="Alamgir A."/>
            <person name="Owens N."/>
            <person name="Weber N.D."/>
            <person name="Virtaneva K."/>
            <person name="Barbian K."/>
            <person name="Babar A."/>
            <person name="Rosenke K."/>
        </authorList>
    </citation>
    <scope>NUCLEOTIDE SEQUENCE</scope>
    <source>
        <strain evidence="3">86</strain>
    </source>
</reference>
<dbReference type="InterPro" id="IPR015421">
    <property type="entry name" value="PyrdxlP-dep_Trfase_major"/>
</dbReference>
<name>A0A212J840_9DELT</name>
<dbReference type="Gene3D" id="3.40.640.10">
    <property type="entry name" value="Type I PLP-dependent aspartate aminotransferase-like (Major domain)"/>
    <property type="match status" value="1"/>
</dbReference>
<keyword evidence="1 3" id="KW-0032">Aminotransferase</keyword>
<evidence type="ECO:0000256" key="1">
    <source>
        <dbReference type="RuleBase" id="RU000481"/>
    </source>
</evidence>
<dbReference type="InterPro" id="IPR004839">
    <property type="entry name" value="Aminotransferase_I/II_large"/>
</dbReference>
<dbReference type="NCBIfam" id="NF005305">
    <property type="entry name" value="PRK06836.1"/>
    <property type="match status" value="1"/>
</dbReference>
<dbReference type="Gene3D" id="3.90.1150.10">
    <property type="entry name" value="Aspartate Aminotransferase, domain 1"/>
    <property type="match status" value="2"/>
</dbReference>
<sequence length="397" mass="42375">MSLVTKSIAGQLQSASWIRRMFEAGTALKKQYGEDAVCDFSLGNPDLPAPPAVAEGLKNVLAIADQPFAFGYMPNAGFPWAREALAKHLSKEQGAPLTSDDVILTCGAAGALNVVFKTILEAGDEVLAIAPYFVEYGGYAGNHGGVLKAVPSNPDDFSLDLAALEKAIGPRTRALIINSPNNPTGQIYSKESLVALSALLLRKGKENGRPIFLLLDEPYRFLNFEGGDVPSVLPLYPYAILASSFSKNLSLPGERVGYIAVSPSLEGRGELVAGLILANRILGFVNPPVIGQHIMVAALGSQADVSVYAARRKAMAEVLTRAGYEFFMPKGAFYFFPKAPGGDDVAFVNRLQEERVLAVPGSGFAGPGHFRLTFCVGEDVIRRAENGLKRARDAFPA</sequence>
<dbReference type="PANTHER" id="PTHR42691:SF1">
    <property type="entry name" value="ASPARTATE AMINOTRANSFERASE YHDR-RELATED"/>
    <property type="match status" value="1"/>
</dbReference>
<dbReference type="AlphaFoldDB" id="A0A212J840"/>
<dbReference type="EC" id="2.6.1.-" evidence="1"/>
<comment type="similarity">
    <text evidence="1">Belongs to the class-I pyridoxal-phosphate-dependent aminotransferase family.</text>
</comment>
<dbReference type="PANTHER" id="PTHR42691">
    <property type="entry name" value="ASPARTATE AMINOTRANSFERASE YHDR-RELATED"/>
    <property type="match status" value="1"/>
</dbReference>
<proteinExistence type="inferred from homology"/>
<dbReference type="InterPro" id="IPR015424">
    <property type="entry name" value="PyrdxlP-dep_Trfase"/>
</dbReference>
<comment type="cofactor">
    <cofactor evidence="1">
        <name>pyridoxal 5'-phosphate</name>
        <dbReference type="ChEBI" id="CHEBI:597326"/>
    </cofactor>
</comment>
<dbReference type="InterPro" id="IPR015422">
    <property type="entry name" value="PyrdxlP-dep_Trfase_small"/>
</dbReference>